<organism evidence="12 13">
    <name type="scientific">Sphingobacterium deserti</name>
    <dbReference type="NCBI Taxonomy" id="1229276"/>
    <lineage>
        <taxon>Bacteria</taxon>
        <taxon>Pseudomonadati</taxon>
        <taxon>Bacteroidota</taxon>
        <taxon>Sphingobacteriia</taxon>
        <taxon>Sphingobacteriales</taxon>
        <taxon>Sphingobacteriaceae</taxon>
        <taxon>Sphingobacterium</taxon>
    </lineage>
</organism>
<keyword evidence="4 9" id="KW-0507">mRNA processing</keyword>
<keyword evidence="9" id="KW-0460">Magnesium</keyword>
<keyword evidence="6 9" id="KW-0255">Endonuclease</keyword>
<dbReference type="PANTHER" id="PTHR11207:SF0">
    <property type="entry name" value="RIBONUCLEASE 3"/>
    <property type="match status" value="1"/>
</dbReference>
<keyword evidence="9" id="KW-0479">Metal-binding</keyword>
<gene>
    <name evidence="9" type="primary">rnc</name>
    <name evidence="12" type="ORF">DI53_2189</name>
</gene>
<dbReference type="GO" id="GO:0006397">
    <property type="term" value="P:mRNA processing"/>
    <property type="evidence" value="ECO:0007669"/>
    <property type="project" value="UniProtKB-UniRule"/>
</dbReference>
<feature type="binding site" evidence="9">
    <location>
        <position position="60"/>
    </location>
    <ligand>
        <name>Mg(2+)</name>
        <dbReference type="ChEBI" id="CHEBI:18420"/>
    </ligand>
</feature>
<keyword evidence="9" id="KW-0819">tRNA processing</keyword>
<dbReference type="GO" id="GO:0004525">
    <property type="term" value="F:ribonuclease III activity"/>
    <property type="evidence" value="ECO:0007669"/>
    <property type="project" value="UniProtKB-UniRule"/>
</dbReference>
<keyword evidence="5 9" id="KW-0540">Nuclease</keyword>
<evidence type="ECO:0000259" key="11">
    <source>
        <dbReference type="PROSITE" id="PS50142"/>
    </source>
</evidence>
<feature type="domain" description="DRBM" evidence="10">
    <location>
        <begin position="174"/>
        <end position="242"/>
    </location>
</feature>
<dbReference type="PROSITE" id="PS50137">
    <property type="entry name" value="DS_RBD"/>
    <property type="match status" value="1"/>
</dbReference>
<dbReference type="PATRIC" id="fig|1229276.3.peg.2251"/>
<dbReference type="eggNOG" id="COG0571">
    <property type="taxonomic scope" value="Bacteria"/>
</dbReference>
<comment type="caution">
    <text evidence="12">The sequence shown here is derived from an EMBL/GenBank/DDBJ whole genome shotgun (WGS) entry which is preliminary data.</text>
</comment>
<evidence type="ECO:0000256" key="1">
    <source>
        <dbReference type="ARBA" id="ARBA00000109"/>
    </source>
</evidence>
<comment type="catalytic activity">
    <reaction evidence="1 9">
        <text>Endonucleolytic cleavage to 5'-phosphomonoester.</text>
        <dbReference type="EC" id="3.1.26.3"/>
    </reaction>
</comment>
<dbReference type="Pfam" id="PF14622">
    <property type="entry name" value="Ribonucleas_3_3"/>
    <property type="match status" value="1"/>
</dbReference>
<keyword evidence="3 9" id="KW-0698">rRNA processing</keyword>
<feature type="binding site" evidence="9">
    <location>
        <position position="135"/>
    </location>
    <ligand>
        <name>Mg(2+)</name>
        <dbReference type="ChEBI" id="CHEBI:18420"/>
    </ligand>
</feature>
<evidence type="ECO:0000256" key="9">
    <source>
        <dbReference type="HAMAP-Rule" id="MF_00104"/>
    </source>
</evidence>
<dbReference type="EC" id="3.1.26.3" evidence="9"/>
<reference evidence="13" key="1">
    <citation type="submission" date="2014-04" db="EMBL/GenBank/DDBJ databases">
        <title>Whole-Genome optical mapping and complete genome sequence of Sphingobacterium deserti sp. nov., a new spaces isolated from desert in the west of China.</title>
        <authorList>
            <person name="Teng C."/>
            <person name="Zhou Z."/>
            <person name="Li X."/>
            <person name="Chen M."/>
            <person name="Lin M."/>
            <person name="Wang L."/>
            <person name="Su S."/>
            <person name="Zhang C."/>
            <person name="Zhang W."/>
        </authorList>
    </citation>
    <scope>NUCLEOTIDE SEQUENCE [LARGE SCALE GENOMIC DNA]</scope>
    <source>
        <strain evidence="13">ACCC05744</strain>
    </source>
</reference>
<keyword evidence="7 9" id="KW-0378">Hydrolase</keyword>
<evidence type="ECO:0000256" key="7">
    <source>
        <dbReference type="ARBA" id="ARBA00022801"/>
    </source>
</evidence>
<evidence type="ECO:0000256" key="4">
    <source>
        <dbReference type="ARBA" id="ARBA00022664"/>
    </source>
</evidence>
<dbReference type="Gene3D" id="1.10.1520.10">
    <property type="entry name" value="Ribonuclease III domain"/>
    <property type="match status" value="1"/>
</dbReference>
<dbReference type="GO" id="GO:0006364">
    <property type="term" value="P:rRNA processing"/>
    <property type="evidence" value="ECO:0007669"/>
    <property type="project" value="UniProtKB-UniRule"/>
</dbReference>
<accession>A0A0B8T808</accession>
<evidence type="ECO:0000256" key="2">
    <source>
        <dbReference type="ARBA" id="ARBA00010183"/>
    </source>
</evidence>
<dbReference type="Pfam" id="PF00035">
    <property type="entry name" value="dsrm"/>
    <property type="match status" value="1"/>
</dbReference>
<dbReference type="Proteomes" id="UP000031802">
    <property type="component" value="Unassembled WGS sequence"/>
</dbReference>
<dbReference type="HAMAP" id="MF_00104">
    <property type="entry name" value="RNase_III"/>
    <property type="match status" value="1"/>
</dbReference>
<dbReference type="GO" id="GO:0019843">
    <property type="term" value="F:rRNA binding"/>
    <property type="evidence" value="ECO:0007669"/>
    <property type="project" value="UniProtKB-KW"/>
</dbReference>
<dbReference type="CDD" id="cd10845">
    <property type="entry name" value="DSRM_RNAse_III_family"/>
    <property type="match status" value="1"/>
</dbReference>
<dbReference type="InterPro" id="IPR036389">
    <property type="entry name" value="RNase_III_sf"/>
</dbReference>
<dbReference type="CDD" id="cd00593">
    <property type="entry name" value="RIBOc"/>
    <property type="match status" value="1"/>
</dbReference>
<keyword evidence="8 9" id="KW-0694">RNA-binding</keyword>
<evidence type="ECO:0000313" key="12">
    <source>
        <dbReference type="EMBL" id="KGE13995.1"/>
    </source>
</evidence>
<evidence type="ECO:0000256" key="5">
    <source>
        <dbReference type="ARBA" id="ARBA00022722"/>
    </source>
</evidence>
<feature type="active site" evidence="9">
    <location>
        <position position="135"/>
    </location>
</feature>
<dbReference type="InterPro" id="IPR011907">
    <property type="entry name" value="RNase_III"/>
</dbReference>
<dbReference type="AlphaFoldDB" id="A0A0B8T808"/>
<dbReference type="PROSITE" id="PS00517">
    <property type="entry name" value="RNASE_3_1"/>
    <property type="match status" value="1"/>
</dbReference>
<dbReference type="FunFam" id="1.10.1520.10:FF:000001">
    <property type="entry name" value="Ribonuclease 3"/>
    <property type="match status" value="1"/>
</dbReference>
<evidence type="ECO:0000259" key="10">
    <source>
        <dbReference type="PROSITE" id="PS50137"/>
    </source>
</evidence>
<dbReference type="EMBL" id="JJMU01000032">
    <property type="protein sequence ID" value="KGE13995.1"/>
    <property type="molecule type" value="Genomic_DNA"/>
</dbReference>
<dbReference type="SMART" id="SM00535">
    <property type="entry name" value="RIBOc"/>
    <property type="match status" value="1"/>
</dbReference>
<keyword evidence="9" id="KW-0699">rRNA-binding</keyword>
<protein>
    <recommendedName>
        <fullName evidence="9">Ribonuclease 3</fullName>
        <ecNumber evidence="9">3.1.26.3</ecNumber>
    </recommendedName>
    <alternativeName>
        <fullName evidence="9">Ribonuclease III</fullName>
        <shortName evidence="9">RNase III</shortName>
    </alternativeName>
</protein>
<dbReference type="InterPro" id="IPR014720">
    <property type="entry name" value="dsRBD_dom"/>
</dbReference>
<dbReference type="RefSeq" id="WP_193790645.1">
    <property type="nucleotide sequence ID" value="NZ_JJMU01000032.1"/>
</dbReference>
<feature type="active site" evidence="9">
    <location>
        <position position="64"/>
    </location>
</feature>
<comment type="cofactor">
    <cofactor evidence="9">
        <name>Mg(2+)</name>
        <dbReference type="ChEBI" id="CHEBI:18420"/>
    </cofactor>
</comment>
<evidence type="ECO:0000256" key="3">
    <source>
        <dbReference type="ARBA" id="ARBA00022552"/>
    </source>
</evidence>
<feature type="binding site" evidence="9">
    <location>
        <position position="132"/>
    </location>
    <ligand>
        <name>Mg(2+)</name>
        <dbReference type="ChEBI" id="CHEBI:18420"/>
    </ligand>
</feature>
<evidence type="ECO:0000256" key="6">
    <source>
        <dbReference type="ARBA" id="ARBA00022759"/>
    </source>
</evidence>
<dbReference type="SUPFAM" id="SSF54768">
    <property type="entry name" value="dsRNA-binding domain-like"/>
    <property type="match status" value="1"/>
</dbReference>
<dbReference type="SUPFAM" id="SSF69065">
    <property type="entry name" value="RNase III domain-like"/>
    <property type="match status" value="1"/>
</dbReference>
<dbReference type="SMART" id="SM00358">
    <property type="entry name" value="DSRM"/>
    <property type="match status" value="1"/>
</dbReference>
<feature type="domain" description="RNase III" evidence="11">
    <location>
        <begin position="18"/>
        <end position="146"/>
    </location>
</feature>
<dbReference type="PROSITE" id="PS50142">
    <property type="entry name" value="RNASE_3_2"/>
    <property type="match status" value="1"/>
</dbReference>
<reference evidence="12 13" key="2">
    <citation type="journal article" date="2015" name="PLoS ONE">
        <title>Whole-Genome Optical Mapping and Finished Genome Sequence of Sphingobacterium deserti sp. nov., a New Species Isolated from the Western Desert of China.</title>
        <authorList>
            <person name="Teng C."/>
            <person name="Zhou Z."/>
            <person name="Molnar I."/>
            <person name="Li X."/>
            <person name="Tang R."/>
            <person name="Chen M."/>
            <person name="Wang L."/>
            <person name="Su S."/>
            <person name="Zhang W."/>
            <person name="Lin M."/>
        </authorList>
    </citation>
    <scope>NUCLEOTIDE SEQUENCE [LARGE SCALE GENOMIC DNA]</scope>
    <source>
        <strain evidence="13">ACCC05744</strain>
    </source>
</reference>
<dbReference type="NCBIfam" id="TIGR02191">
    <property type="entry name" value="RNaseIII"/>
    <property type="match status" value="1"/>
</dbReference>
<comment type="similarity">
    <text evidence="2">Belongs to the ribonuclease III family.</text>
</comment>
<comment type="subunit">
    <text evidence="9">Homodimer.</text>
</comment>
<keyword evidence="9" id="KW-0963">Cytoplasm</keyword>
<dbReference type="GO" id="GO:0008033">
    <property type="term" value="P:tRNA processing"/>
    <property type="evidence" value="ECO:0007669"/>
    <property type="project" value="UniProtKB-KW"/>
</dbReference>
<dbReference type="GO" id="GO:0046872">
    <property type="term" value="F:metal ion binding"/>
    <property type="evidence" value="ECO:0007669"/>
    <property type="project" value="UniProtKB-KW"/>
</dbReference>
<dbReference type="Gene3D" id="3.30.160.20">
    <property type="match status" value="1"/>
</dbReference>
<comment type="function">
    <text evidence="9">Digests double-stranded RNA. Involved in the processing of primary rRNA transcript to yield the immediate precursors to the large and small rRNAs (23S and 16S). Processes some mRNAs, and tRNAs when they are encoded in the rRNA operon. Processes pre-crRNA and tracrRNA of type II CRISPR loci if present in the organism.</text>
</comment>
<proteinExistence type="inferred from homology"/>
<dbReference type="GO" id="GO:0003725">
    <property type="term" value="F:double-stranded RNA binding"/>
    <property type="evidence" value="ECO:0007669"/>
    <property type="project" value="TreeGrafter"/>
</dbReference>
<keyword evidence="13" id="KW-1185">Reference proteome</keyword>
<evidence type="ECO:0000256" key="8">
    <source>
        <dbReference type="ARBA" id="ARBA00022884"/>
    </source>
</evidence>
<dbReference type="InterPro" id="IPR000999">
    <property type="entry name" value="RNase_III_dom"/>
</dbReference>
<dbReference type="GO" id="GO:0005737">
    <property type="term" value="C:cytoplasm"/>
    <property type="evidence" value="ECO:0007669"/>
    <property type="project" value="UniProtKB-SubCell"/>
</dbReference>
<dbReference type="GO" id="GO:0010468">
    <property type="term" value="P:regulation of gene expression"/>
    <property type="evidence" value="ECO:0007669"/>
    <property type="project" value="TreeGrafter"/>
</dbReference>
<evidence type="ECO:0000313" key="13">
    <source>
        <dbReference type="Proteomes" id="UP000031802"/>
    </source>
</evidence>
<comment type="subcellular location">
    <subcellularLocation>
        <location evidence="9">Cytoplasm</location>
    </subcellularLocation>
</comment>
<sequence length="250" mass="28727">MPFSRIYYLYLSPNRAYIRKLKNVLGFVPGNIKLYKMAFRHKSVAKTIKDGVKNSNERLEFLGDAVLGSVVAELLFKLYPYKDEGFLTELRSKIVSRVNLNQLSRKLGLNEFIEYDARMISYPNKQSSLLGDAFEAVIGAVYMDKGYAFTREFLLNRIIKPHVDIHMLEVTETNFKSRLIEWCQHFGKEIQFVQVANPPGDSSKLFHVEVVIDGETCGFGKDFNKKSAEKLAAEKACELLKIFEVEEFSR</sequence>
<name>A0A0B8T808_9SPHI</name>
<dbReference type="PANTHER" id="PTHR11207">
    <property type="entry name" value="RIBONUCLEASE III"/>
    <property type="match status" value="1"/>
</dbReference>
<dbReference type="STRING" id="1229276.DI53_2189"/>